<evidence type="ECO:0000256" key="4">
    <source>
        <dbReference type="ARBA" id="ARBA00022989"/>
    </source>
</evidence>
<keyword evidence="3" id="KW-0999">Mitochondrion inner membrane</keyword>
<comment type="subcellular location">
    <subcellularLocation>
        <location evidence="1">Membrane</location>
    </subcellularLocation>
</comment>
<keyword evidence="3" id="KW-0496">Mitochondrion</keyword>
<evidence type="ECO:0000256" key="5">
    <source>
        <dbReference type="ARBA" id="ARBA00023136"/>
    </source>
</evidence>
<reference evidence="7 8" key="1">
    <citation type="submission" date="2018-12" db="EMBL/GenBank/DDBJ databases">
        <title>Draft genome sequence of Xylaria grammica IHI A82.</title>
        <authorList>
            <person name="Buettner E."/>
            <person name="Kellner H."/>
        </authorList>
    </citation>
    <scope>NUCLEOTIDE SEQUENCE [LARGE SCALE GENOMIC DNA]</scope>
    <source>
        <strain evidence="7 8">IHI A82</strain>
    </source>
</reference>
<keyword evidence="4 6" id="KW-1133">Transmembrane helix</keyword>
<proteinExistence type="predicted"/>
<feature type="transmembrane region" description="Helical" evidence="6">
    <location>
        <begin position="121"/>
        <end position="141"/>
    </location>
</feature>
<keyword evidence="8" id="KW-1185">Reference proteome</keyword>
<evidence type="ECO:0000313" key="7">
    <source>
        <dbReference type="EMBL" id="RWA05824.1"/>
    </source>
</evidence>
<name>A0A439CUG8_9PEZI</name>
<sequence>MYRDIATTLYKRGEASMGGYQMPGWAWAVFAVNFVIFVPLFLIATYTFQHIYPTLAIVEDPSPPAYDPVSLNEDGQSIAEDGFPTSDAAAVSETPAVTSSLRSTHRAVYAVAGWRSLFRGYAAYLFLNVVMAVFASIFLSVGIPSLIAAPLVAVAASQPYAAWTHIIISTPSTKYFWQRLPPFKRTFRATAVPILLYILATELSTFLPRGLALLLKMNIWDPKEPNTLPQYNKDDAWKGLLVLLTALTVQVFLVVPTQVVLTRVQASFLPEEDDTIVPFDRSFGGKVEPAIVGGKGYVNMGDAWKSFSRASWVRLIKLYVKIFLITVAISFAWIAVLIPEYILIANNSRKVDEL</sequence>
<dbReference type="STRING" id="363999.A0A439CUG8"/>
<evidence type="ECO:0000256" key="6">
    <source>
        <dbReference type="SAM" id="Phobius"/>
    </source>
</evidence>
<feature type="transmembrane region" description="Helical" evidence="6">
    <location>
        <begin position="147"/>
        <end position="168"/>
    </location>
</feature>
<evidence type="ECO:0000256" key="2">
    <source>
        <dbReference type="ARBA" id="ARBA00022692"/>
    </source>
</evidence>
<dbReference type="AlphaFoldDB" id="A0A439CUG8"/>
<feature type="transmembrane region" description="Helical" evidence="6">
    <location>
        <begin position="236"/>
        <end position="255"/>
    </location>
</feature>
<gene>
    <name evidence="7" type="ORF">EKO27_g9285</name>
</gene>
<feature type="transmembrane region" description="Helical" evidence="6">
    <location>
        <begin position="318"/>
        <end position="344"/>
    </location>
</feature>
<evidence type="ECO:0008006" key="9">
    <source>
        <dbReference type="Google" id="ProtNLM"/>
    </source>
</evidence>
<feature type="transmembrane region" description="Helical" evidence="6">
    <location>
        <begin position="25"/>
        <end position="48"/>
    </location>
</feature>
<dbReference type="EMBL" id="RYZI01000395">
    <property type="protein sequence ID" value="RWA05824.1"/>
    <property type="molecule type" value="Genomic_DNA"/>
</dbReference>
<comment type="caution">
    <text evidence="7">The sequence shown here is derived from an EMBL/GenBank/DDBJ whole genome shotgun (WGS) entry which is preliminary data.</text>
</comment>
<dbReference type="GO" id="GO:0016020">
    <property type="term" value="C:membrane"/>
    <property type="evidence" value="ECO:0007669"/>
    <property type="project" value="UniProtKB-SubCell"/>
</dbReference>
<dbReference type="Proteomes" id="UP000286045">
    <property type="component" value="Unassembled WGS sequence"/>
</dbReference>
<keyword evidence="2 6" id="KW-0812">Transmembrane</keyword>
<evidence type="ECO:0000313" key="8">
    <source>
        <dbReference type="Proteomes" id="UP000286045"/>
    </source>
</evidence>
<dbReference type="InterPro" id="IPR023395">
    <property type="entry name" value="MCP_dom_sf"/>
</dbReference>
<evidence type="ECO:0000256" key="1">
    <source>
        <dbReference type="ARBA" id="ARBA00004370"/>
    </source>
</evidence>
<evidence type="ECO:0000256" key="3">
    <source>
        <dbReference type="ARBA" id="ARBA00022792"/>
    </source>
</evidence>
<protein>
    <recommendedName>
        <fullName evidence="9">Ubiquitin carrier protein</fullName>
    </recommendedName>
</protein>
<keyword evidence="5 6" id="KW-0472">Membrane</keyword>
<feature type="transmembrane region" description="Helical" evidence="6">
    <location>
        <begin position="189"/>
        <end position="207"/>
    </location>
</feature>
<organism evidence="7 8">
    <name type="scientific">Xylaria grammica</name>
    <dbReference type="NCBI Taxonomy" id="363999"/>
    <lineage>
        <taxon>Eukaryota</taxon>
        <taxon>Fungi</taxon>
        <taxon>Dikarya</taxon>
        <taxon>Ascomycota</taxon>
        <taxon>Pezizomycotina</taxon>
        <taxon>Sordariomycetes</taxon>
        <taxon>Xylariomycetidae</taxon>
        <taxon>Xylariales</taxon>
        <taxon>Xylariaceae</taxon>
        <taxon>Xylaria</taxon>
    </lineage>
</organism>
<accession>A0A439CUG8</accession>
<dbReference type="SUPFAM" id="SSF103506">
    <property type="entry name" value="Mitochondrial carrier"/>
    <property type="match status" value="1"/>
</dbReference>